<dbReference type="GeneID" id="19971358"/>
<dbReference type="InParanoid" id="W2S0F6"/>
<dbReference type="VEuPathDB" id="FungiDB:HMPREF1541_04019"/>
<evidence type="ECO:0000313" key="4">
    <source>
        <dbReference type="EMBL" id="ETN42080.1"/>
    </source>
</evidence>
<dbReference type="OrthoDB" id="288726at2759"/>
<feature type="region of interest" description="Disordered" evidence="2">
    <location>
        <begin position="289"/>
        <end position="330"/>
    </location>
</feature>
<dbReference type="PANTHER" id="PTHR45615">
    <property type="entry name" value="MYOSIN HEAVY CHAIN, NON-MUSCLE"/>
    <property type="match status" value="1"/>
</dbReference>
<keyword evidence="5" id="KW-1185">Reference proteome</keyword>
<organism evidence="4 5">
    <name type="scientific">Cyphellophora europaea (strain CBS 101466)</name>
    <name type="common">Phialophora europaea</name>
    <dbReference type="NCBI Taxonomy" id="1220924"/>
    <lineage>
        <taxon>Eukaryota</taxon>
        <taxon>Fungi</taxon>
        <taxon>Dikarya</taxon>
        <taxon>Ascomycota</taxon>
        <taxon>Pezizomycotina</taxon>
        <taxon>Eurotiomycetes</taxon>
        <taxon>Chaetothyriomycetidae</taxon>
        <taxon>Chaetothyriales</taxon>
        <taxon>Cyphellophoraceae</taxon>
        <taxon>Cyphellophora</taxon>
    </lineage>
</organism>
<feature type="compositionally biased region" description="Low complexity" evidence="2">
    <location>
        <begin position="501"/>
        <end position="516"/>
    </location>
</feature>
<dbReference type="HOGENOM" id="CLU_002590_0_0_1"/>
<evidence type="ECO:0000256" key="2">
    <source>
        <dbReference type="SAM" id="MobiDB-lite"/>
    </source>
</evidence>
<proteinExistence type="predicted"/>
<dbReference type="PANTHER" id="PTHR45615:SF80">
    <property type="entry name" value="GRIP DOMAIN-CONTAINING PROTEIN"/>
    <property type="match status" value="1"/>
</dbReference>
<feature type="compositionally biased region" description="Polar residues" evidence="2">
    <location>
        <begin position="126"/>
        <end position="136"/>
    </location>
</feature>
<feature type="region of interest" description="Disordered" evidence="2">
    <location>
        <begin position="1"/>
        <end position="248"/>
    </location>
</feature>
<feature type="region of interest" description="Disordered" evidence="2">
    <location>
        <begin position="487"/>
        <end position="533"/>
    </location>
</feature>
<feature type="coiled-coil region" evidence="1">
    <location>
        <begin position="381"/>
        <end position="429"/>
    </location>
</feature>
<feature type="compositionally biased region" description="Polar residues" evidence="2">
    <location>
        <begin position="521"/>
        <end position="531"/>
    </location>
</feature>
<accession>W2S0F6</accession>
<reference evidence="4 5" key="1">
    <citation type="submission" date="2013-03" db="EMBL/GenBank/DDBJ databases">
        <title>The Genome Sequence of Phialophora europaea CBS 101466.</title>
        <authorList>
            <consortium name="The Broad Institute Genomics Platform"/>
            <person name="Cuomo C."/>
            <person name="de Hoog S."/>
            <person name="Gorbushina A."/>
            <person name="Walker B."/>
            <person name="Young S.K."/>
            <person name="Zeng Q."/>
            <person name="Gargeya S."/>
            <person name="Fitzgerald M."/>
            <person name="Haas B."/>
            <person name="Abouelleil A."/>
            <person name="Allen A.W."/>
            <person name="Alvarado L."/>
            <person name="Arachchi H.M."/>
            <person name="Berlin A.M."/>
            <person name="Chapman S.B."/>
            <person name="Gainer-Dewar J."/>
            <person name="Goldberg J."/>
            <person name="Griggs A."/>
            <person name="Gujja S."/>
            <person name="Hansen M."/>
            <person name="Howarth C."/>
            <person name="Imamovic A."/>
            <person name="Ireland A."/>
            <person name="Larimer J."/>
            <person name="McCowan C."/>
            <person name="Murphy C."/>
            <person name="Pearson M."/>
            <person name="Poon T.W."/>
            <person name="Priest M."/>
            <person name="Roberts A."/>
            <person name="Saif S."/>
            <person name="Shea T."/>
            <person name="Sisk P."/>
            <person name="Sykes S."/>
            <person name="Wortman J."/>
            <person name="Nusbaum C."/>
            <person name="Birren B."/>
        </authorList>
    </citation>
    <scope>NUCLEOTIDE SEQUENCE [LARGE SCALE GENOMIC DNA]</scope>
    <source>
        <strain evidence="4 5">CBS 101466</strain>
    </source>
</reference>
<feature type="compositionally biased region" description="Polar residues" evidence="2">
    <location>
        <begin position="103"/>
        <end position="115"/>
    </location>
</feature>
<dbReference type="AlphaFoldDB" id="W2S0F6"/>
<dbReference type="STRING" id="1220924.W2S0F6"/>
<sequence>MADISGRYTPSPPPPPPPPKEDPPLQSVATNIPPAHTTVKSPVRRKPLPNKATAVAVAPSPPPHEPNDSSTQIFGQVIQHLTARKQALESPPRIETTHESVVDTDSPTTYDTLPNITHDDFPVPPTRSSDASSADNDTIEDMALKPGGTRPPPLRTDSGSSVTASDQRKPQTPGSKFTSFFTRKQTSSPGADSGAAESETAKSPLPSPYPNSANSANGYPFPSRGPPSQQSQDSIEFDPNQIQNGGVNDRAAVLEAELREISKELAGSIKREMDLEDVVERLQSEIPLSGVPADRTSDYFSDSGTSSIRPPTSEYSPKEEIERTKRESEQQRAQLKVEFSQKWQREVATRKAMESHLQFMEQRLKNQHWHRDESLGASSKAKELEASLDDTKRRLNEERQTNQNFEDLLSALREDLARIRNERDNLKDEVVPGLKARLEGLEAATADAQKAPYDVARMQHELQSLRDENAALHSARMMNAQFESIVEEDDATGSRRNSNVGGLRRTGTIGRSTSRAGGLGRSNSISKNLQNESRESLAEQLKAVEQQREALHTAVQYLLRRQTHQNKQHDKRLKFAEAERDRALQTAFSGGRKPGYEKEVRVLRSEINLLRKRADDAMEQKWQCEKGLASLAMDLNRSKQETASLQQLLEAKDNHDPDVLSSALESALQTLNQQRDQMSERDSLTVLNNEQEMSNELERSAARSEALAAQVRQQLKTNGGLRERLKEAIARGERSQLASAAQITELQAKLRRLEDTITTAQTQSETAVMKHEDEMRVMRASTHASLLRAKNSNPTLLSPTPRSPMSPMLTHPNRSPRLDRTSSGPGVALHDALKTEYLERKVSELEKALSEAEKEMGEVVGRMNTAQISTMELEGERDEAFRQTRRLETEIVAEREKMKRLLSNMGLPPESAGMTDD</sequence>
<dbReference type="EMBL" id="KB822719">
    <property type="protein sequence ID" value="ETN42080.1"/>
    <property type="molecule type" value="Genomic_DNA"/>
</dbReference>
<feature type="compositionally biased region" description="Polar residues" evidence="2">
    <location>
        <begin position="157"/>
        <end position="190"/>
    </location>
</feature>
<feature type="region of interest" description="Disordered" evidence="2">
    <location>
        <begin position="791"/>
        <end position="826"/>
    </location>
</feature>
<protein>
    <recommendedName>
        <fullName evidence="3">DUF7603 domain-containing protein</fullName>
    </recommendedName>
</protein>
<evidence type="ECO:0000256" key="1">
    <source>
        <dbReference type="SAM" id="Coils"/>
    </source>
</evidence>
<feature type="coiled-coil region" evidence="1">
    <location>
        <begin position="661"/>
        <end position="714"/>
    </location>
</feature>
<name>W2S0F6_CYPE1</name>
<dbReference type="RefSeq" id="XP_008716589.1">
    <property type="nucleotide sequence ID" value="XM_008718367.1"/>
</dbReference>
<dbReference type="InterPro" id="IPR056023">
    <property type="entry name" value="DUF7603"/>
</dbReference>
<gene>
    <name evidence="4" type="ORF">HMPREF1541_04019</name>
</gene>
<dbReference type="Proteomes" id="UP000030752">
    <property type="component" value="Unassembled WGS sequence"/>
</dbReference>
<evidence type="ECO:0000259" key="3">
    <source>
        <dbReference type="Pfam" id="PF24554"/>
    </source>
</evidence>
<keyword evidence="1" id="KW-0175">Coiled coil</keyword>
<evidence type="ECO:0000313" key="5">
    <source>
        <dbReference type="Proteomes" id="UP000030752"/>
    </source>
</evidence>
<feature type="compositionally biased region" description="Polar residues" evidence="2">
    <location>
        <begin position="226"/>
        <end position="246"/>
    </location>
</feature>
<feature type="compositionally biased region" description="Polar residues" evidence="2">
    <location>
        <begin position="791"/>
        <end position="800"/>
    </location>
</feature>
<feature type="compositionally biased region" description="Polar residues" evidence="2">
    <location>
        <begin position="298"/>
        <end position="315"/>
    </location>
</feature>
<dbReference type="Pfam" id="PF24554">
    <property type="entry name" value="DUF7603"/>
    <property type="match status" value="1"/>
</dbReference>
<feature type="compositionally biased region" description="Basic and acidic residues" evidence="2">
    <location>
        <begin position="316"/>
        <end position="330"/>
    </location>
</feature>
<feature type="coiled-coil region" evidence="1">
    <location>
        <begin position="835"/>
        <end position="904"/>
    </location>
</feature>
<feature type="domain" description="DUF7603" evidence="3">
    <location>
        <begin position="661"/>
        <end position="755"/>
    </location>
</feature>
<dbReference type="eggNOG" id="ENOG502QU2M">
    <property type="taxonomic scope" value="Eukaryota"/>
</dbReference>